<dbReference type="RefSeq" id="WP_313766419.1">
    <property type="nucleotide sequence ID" value="NZ_BAAAVH010000072.1"/>
</dbReference>
<protein>
    <recommendedName>
        <fullName evidence="4">CARDB domain-containing protein</fullName>
    </recommendedName>
</protein>
<evidence type="ECO:0000313" key="3">
    <source>
        <dbReference type="Proteomes" id="UP001596067"/>
    </source>
</evidence>
<reference evidence="3" key="1">
    <citation type="journal article" date="2019" name="Int. J. Syst. Evol. Microbiol.">
        <title>The Global Catalogue of Microorganisms (GCM) 10K type strain sequencing project: providing services to taxonomists for standard genome sequencing and annotation.</title>
        <authorList>
            <consortium name="The Broad Institute Genomics Platform"/>
            <consortium name="The Broad Institute Genome Sequencing Center for Infectious Disease"/>
            <person name="Wu L."/>
            <person name="Ma J."/>
        </authorList>
    </citation>
    <scope>NUCLEOTIDE SEQUENCE [LARGE SCALE GENOMIC DNA]</scope>
    <source>
        <strain evidence="3">CGMCC 4.1469</strain>
    </source>
</reference>
<evidence type="ECO:0008006" key="4">
    <source>
        <dbReference type="Google" id="ProtNLM"/>
    </source>
</evidence>
<dbReference type="EMBL" id="JBHSOD010000001">
    <property type="protein sequence ID" value="MFC5883626.1"/>
    <property type="molecule type" value="Genomic_DNA"/>
</dbReference>
<name>A0ABW1ERE5_9ACTN</name>
<accession>A0ABW1ERE5</accession>
<dbReference type="Proteomes" id="UP001596067">
    <property type="component" value="Unassembled WGS sequence"/>
</dbReference>
<keyword evidence="1" id="KW-0732">Signal</keyword>
<evidence type="ECO:0000313" key="2">
    <source>
        <dbReference type="EMBL" id="MFC5883626.1"/>
    </source>
</evidence>
<proteinExistence type="predicted"/>
<feature type="chain" id="PRO_5047068481" description="CARDB domain-containing protein" evidence="1">
    <location>
        <begin position="32"/>
        <end position="190"/>
    </location>
</feature>
<sequence>MSRRGSARGFFGRSLTVGCALAALAAGPALACPTDDGGQAPAPAAGQAPAPVAAAAPAASDSDLVVVRIDPEAAAPGGTTTVHAFVANFGPDRTASPFTLVVTLPEGVTPEGPFFPENCYPFQNGHRVRCTFPAGLPRFQSATAMIPVRLAPTVPAPSTLTGGWVAVRGDDDRNEANNKQPFEIAVVQST</sequence>
<keyword evidence="3" id="KW-1185">Reference proteome</keyword>
<feature type="signal peptide" evidence="1">
    <location>
        <begin position="1"/>
        <end position="31"/>
    </location>
</feature>
<comment type="caution">
    <text evidence="2">The sequence shown here is derived from an EMBL/GenBank/DDBJ whole genome shotgun (WGS) entry which is preliminary data.</text>
</comment>
<evidence type="ECO:0000256" key="1">
    <source>
        <dbReference type="SAM" id="SignalP"/>
    </source>
</evidence>
<organism evidence="2 3">
    <name type="scientific">Kitasatospora aburaviensis</name>
    <dbReference type="NCBI Taxonomy" id="67265"/>
    <lineage>
        <taxon>Bacteria</taxon>
        <taxon>Bacillati</taxon>
        <taxon>Actinomycetota</taxon>
        <taxon>Actinomycetes</taxon>
        <taxon>Kitasatosporales</taxon>
        <taxon>Streptomycetaceae</taxon>
        <taxon>Kitasatospora</taxon>
    </lineage>
</organism>
<gene>
    <name evidence="2" type="ORF">ACFP0N_01355</name>
</gene>